<dbReference type="InterPro" id="IPR006076">
    <property type="entry name" value="FAD-dep_OxRdtase"/>
</dbReference>
<evidence type="ECO:0000313" key="6">
    <source>
        <dbReference type="Proteomes" id="UP001138708"/>
    </source>
</evidence>
<dbReference type="GO" id="GO:0005737">
    <property type="term" value="C:cytoplasm"/>
    <property type="evidence" value="ECO:0007669"/>
    <property type="project" value="TreeGrafter"/>
</dbReference>
<dbReference type="Gene3D" id="3.50.50.60">
    <property type="entry name" value="FAD/NAD(P)-binding domain"/>
    <property type="match status" value="1"/>
</dbReference>
<comment type="caution">
    <text evidence="3">The sequence shown here is derived from an EMBL/GenBank/DDBJ whole genome shotgun (WGS) entry which is preliminary data.</text>
</comment>
<evidence type="ECO:0000313" key="3">
    <source>
        <dbReference type="EMBL" id="MBR0657647.1"/>
    </source>
</evidence>
<dbReference type="InterPro" id="IPR036188">
    <property type="entry name" value="FAD/NAD-bd_sf"/>
</dbReference>
<sequence length="425" mass="46010">MKLASYWLESSTPFAGAAAGPVEGRADVAVIGGGFTGLSAALALARRGASVVVLEAGRVAAGASGRNGGHVNNGTSHDYAGLAASLGVEQARALYRAFDDAVDTVERIVREEQIQCDFRRSGKIKLAAKPAHYDKLARSFEVLNRDCDPQTELVPRERIRDEVGSDAFFGGLLYRKSAMMHMGRFGAGIADAAVRAGARIFEEAPVTALQRLSGAAHRVTTPSGTIEAAQVLVATGPSRQGPFAWFRRRIVPVGSFIVVTEPLPPAMLDSIMPTRRTATTTKHIGNYFRISPDDRLIWGGRARFAMSNPTEDAKSGEVLRAQLRAAFPQLKDVRLDYCWGGLVDMTEDRLPRAGEQDGLFYAMGMSGHGAQMSVHLGQQMAKVMAGEREANPFRALDWPAIAFNYGTPWFLPLVGAWYSLKDRLE</sequence>
<evidence type="ECO:0000259" key="2">
    <source>
        <dbReference type="Pfam" id="PF01266"/>
    </source>
</evidence>
<evidence type="ECO:0000256" key="1">
    <source>
        <dbReference type="ARBA" id="ARBA00023002"/>
    </source>
</evidence>
<keyword evidence="5" id="KW-1185">Reference proteome</keyword>
<dbReference type="EMBL" id="JAAVUP010000006">
    <property type="protein sequence ID" value="NKE18903.1"/>
    <property type="molecule type" value="Genomic_DNA"/>
</dbReference>
<reference evidence="3" key="3">
    <citation type="journal article" date="2021" name="Syst. Appl. Microbiol.">
        <title>Roseomonas hellenica sp. nov., isolated from roots of wild-growing Alkanna tinctoria.</title>
        <authorList>
            <person name="Rat A."/>
            <person name="Naranjo H.D."/>
            <person name="Lebbe L."/>
            <person name="Cnockaert M."/>
            <person name="Krigas N."/>
            <person name="Grigoriadou K."/>
            <person name="Maloupa E."/>
            <person name="Willems A."/>
        </authorList>
    </citation>
    <scope>NUCLEOTIDE SEQUENCE</scope>
    <source>
        <strain evidence="3">LMG 31161</strain>
    </source>
</reference>
<proteinExistence type="predicted"/>
<feature type="domain" description="FAD dependent oxidoreductase" evidence="2">
    <location>
        <begin position="27"/>
        <end position="382"/>
    </location>
</feature>
<reference evidence="4 5" key="2">
    <citation type="submission" date="2020-02" db="EMBL/GenBank/DDBJ databases">
        <authorList>
            <person name="Sun Q."/>
            <person name="Inoue M."/>
        </authorList>
    </citation>
    <scope>NUCLEOTIDE SEQUENCE [LARGE SCALE GENOMIC DNA]</scope>
    <source>
        <strain evidence="4 5">KCTC 22478</strain>
    </source>
</reference>
<keyword evidence="1" id="KW-0560">Oxidoreductase</keyword>
<dbReference type="PANTHER" id="PTHR13847">
    <property type="entry name" value="SARCOSINE DEHYDROGENASE-RELATED"/>
    <property type="match status" value="1"/>
</dbReference>
<dbReference type="Gene3D" id="3.30.9.10">
    <property type="entry name" value="D-Amino Acid Oxidase, subunit A, domain 2"/>
    <property type="match status" value="1"/>
</dbReference>
<dbReference type="SUPFAM" id="SSF51905">
    <property type="entry name" value="FAD/NAD(P)-binding domain"/>
    <property type="match status" value="1"/>
</dbReference>
<dbReference type="EMBL" id="JAAEDK010000001">
    <property type="protein sequence ID" value="MBR0657647.1"/>
    <property type="molecule type" value="Genomic_DNA"/>
</dbReference>
<dbReference type="PANTHER" id="PTHR13847:SF281">
    <property type="entry name" value="FAD DEPENDENT OXIDOREDUCTASE DOMAIN-CONTAINING PROTEIN"/>
    <property type="match status" value="1"/>
</dbReference>
<reference evidence="3" key="1">
    <citation type="submission" date="2020-01" db="EMBL/GenBank/DDBJ databases">
        <authorList>
            <person name="Rat A."/>
        </authorList>
    </citation>
    <scope>NUCLEOTIDE SEQUENCE</scope>
    <source>
        <strain evidence="3">LMG 31161</strain>
    </source>
</reference>
<protein>
    <submittedName>
        <fullName evidence="3">FAD-binding oxidoreductase</fullName>
    </submittedName>
</protein>
<accession>A0A9X9WBD7</accession>
<dbReference type="Pfam" id="PF01266">
    <property type="entry name" value="DAO"/>
    <property type="match status" value="1"/>
</dbReference>
<dbReference type="AlphaFoldDB" id="A0A9X9WBD7"/>
<evidence type="ECO:0000313" key="5">
    <source>
        <dbReference type="Proteomes" id="UP000746741"/>
    </source>
</evidence>
<gene>
    <name evidence="4" type="ORF">GWK15_18255</name>
    <name evidence="3" type="ORF">GXW75_00190</name>
</gene>
<dbReference type="Proteomes" id="UP001138708">
    <property type="component" value="Unassembled WGS sequence"/>
</dbReference>
<organism evidence="3 6">
    <name type="scientific">Neoroseomonas oryzicola</name>
    <dbReference type="NCBI Taxonomy" id="535904"/>
    <lineage>
        <taxon>Bacteria</taxon>
        <taxon>Pseudomonadati</taxon>
        <taxon>Pseudomonadota</taxon>
        <taxon>Alphaproteobacteria</taxon>
        <taxon>Acetobacterales</taxon>
        <taxon>Acetobacteraceae</taxon>
        <taxon>Neoroseomonas</taxon>
    </lineage>
</organism>
<dbReference type="Proteomes" id="UP000746741">
    <property type="component" value="Unassembled WGS sequence"/>
</dbReference>
<evidence type="ECO:0000313" key="4">
    <source>
        <dbReference type="EMBL" id="NKE18903.1"/>
    </source>
</evidence>
<name>A0A9X9WBD7_9PROT</name>
<dbReference type="RefSeq" id="WP_168042814.1">
    <property type="nucleotide sequence ID" value="NZ_JAAEDK010000001.1"/>
</dbReference>
<dbReference type="GO" id="GO:0016491">
    <property type="term" value="F:oxidoreductase activity"/>
    <property type="evidence" value="ECO:0007669"/>
    <property type="project" value="UniProtKB-KW"/>
</dbReference>